<comment type="subcellular location">
    <subcellularLocation>
        <location evidence="1">Membrane</location>
        <topology evidence="1">Multi-pass membrane protein</topology>
    </subcellularLocation>
</comment>
<dbReference type="SUPFAM" id="SSF111352">
    <property type="entry name" value="Ammonium transporter"/>
    <property type="match status" value="1"/>
</dbReference>
<evidence type="ECO:0000256" key="8">
    <source>
        <dbReference type="SAM" id="Phobius"/>
    </source>
</evidence>
<dbReference type="InterPro" id="IPR006311">
    <property type="entry name" value="TAT_signal"/>
</dbReference>
<name>A0A937VWV7_UNCTE</name>
<dbReference type="Pfam" id="PF00909">
    <property type="entry name" value="Ammonium_transp"/>
    <property type="match status" value="1"/>
</dbReference>
<comment type="caution">
    <text evidence="11">The sequence shown here is derived from an EMBL/GenBank/DDBJ whole genome shotgun (WGS) entry which is preliminary data.</text>
</comment>
<dbReference type="EMBL" id="VGLS01000015">
    <property type="protein sequence ID" value="MBM3222392.1"/>
    <property type="molecule type" value="Genomic_DNA"/>
</dbReference>
<feature type="transmembrane region" description="Helical" evidence="8">
    <location>
        <begin position="510"/>
        <end position="532"/>
    </location>
</feature>
<dbReference type="InterPro" id="IPR018047">
    <property type="entry name" value="Ammonium_transpt_CS"/>
</dbReference>
<evidence type="ECO:0000256" key="3">
    <source>
        <dbReference type="ARBA" id="ARBA00022448"/>
    </source>
</evidence>
<evidence type="ECO:0000256" key="5">
    <source>
        <dbReference type="ARBA" id="ARBA00022989"/>
    </source>
</evidence>
<keyword evidence="7" id="KW-0924">Ammonia transport</keyword>
<dbReference type="InterPro" id="IPR029020">
    <property type="entry name" value="Ammonium/urea_transptr"/>
</dbReference>
<feature type="transmembrane region" description="Helical" evidence="8">
    <location>
        <begin position="339"/>
        <end position="356"/>
    </location>
</feature>
<feature type="transmembrane region" description="Helical" evidence="8">
    <location>
        <begin position="368"/>
        <end position="391"/>
    </location>
</feature>
<evidence type="ECO:0000313" key="11">
    <source>
        <dbReference type="EMBL" id="MBM3222392.1"/>
    </source>
</evidence>
<keyword evidence="3" id="KW-0813">Transport</keyword>
<feature type="transmembrane region" description="Helical" evidence="8">
    <location>
        <begin position="297"/>
        <end position="318"/>
    </location>
</feature>
<evidence type="ECO:0000256" key="1">
    <source>
        <dbReference type="ARBA" id="ARBA00004141"/>
    </source>
</evidence>
<protein>
    <submittedName>
        <fullName evidence="11">Ammonium transporter</fullName>
    </submittedName>
</protein>
<dbReference type="PANTHER" id="PTHR11730:SF6">
    <property type="entry name" value="AMMONIUM TRANSPORTER"/>
    <property type="match status" value="1"/>
</dbReference>
<keyword evidence="6 8" id="KW-0472">Membrane</keyword>
<organism evidence="11 12">
    <name type="scientific">Tectimicrobiota bacterium</name>
    <dbReference type="NCBI Taxonomy" id="2528274"/>
    <lineage>
        <taxon>Bacteria</taxon>
        <taxon>Pseudomonadati</taxon>
        <taxon>Nitrospinota/Tectimicrobiota group</taxon>
        <taxon>Candidatus Tectimicrobiota</taxon>
    </lineage>
</organism>
<feature type="transmembrane region" description="Helical" evidence="8">
    <location>
        <begin position="456"/>
        <end position="474"/>
    </location>
</feature>
<evidence type="ECO:0000256" key="7">
    <source>
        <dbReference type="ARBA" id="ARBA00023177"/>
    </source>
</evidence>
<dbReference type="GO" id="GO:0097272">
    <property type="term" value="P:ammonium homeostasis"/>
    <property type="evidence" value="ECO:0007669"/>
    <property type="project" value="TreeGrafter"/>
</dbReference>
<sequence length="578" mass="61370">MKRRRSFSRWMSAATGLWMLISLPGAWAQDTRPMVASEAAATAAPTLPAYFTATNDAQKPAWPDPTGGASGVWATPAGDAKGDVPEQLKMTDLYDRIVHNLYAINYVWVLIAGALVMFMQAGFMLVETALCRAKNAAHTSAMNLMIYPLGCLAFWAYGFALGWGNWWNGPVPPGWYPALGPGLSLLNEGSGLGAVVDAAGKATGAFTYGLVGLKGWFLSHVGDVSVMTMFFFMMVFMDTTATIPTGAMAERWAWKNFCLYGLWVALPYCLFANWVWGGGWLAQAGLNWGLGHGAVDFAGSGVVHAMGGVIGLVGAMLIGPRLGKYSADGRPMAMPGHNVVLVVAGTFILAFGWFGFNPGSTLAGTDLRISFIVVNTMLAGVMASVAAMLTLMLKGQKPDPTMCCNGMLAGLVAVTAPCAFITPLSAAIIGLVAGYLVVVSVFFWERRGIDDPVGAISVHGVNGIWGVLAVGIFANGEYGAGWNGVVRDEFVKMYGSDGVRGLLYGDASQFMAQLLSAAVVLVFGFVMAYAWFKISNLITPLRVSKEVEVEGLDGPEMGVPGYPDFQHHPSAAGQPMIR</sequence>
<feature type="transmembrane region" description="Helical" evidence="8">
    <location>
        <begin position="428"/>
        <end position="444"/>
    </location>
</feature>
<feature type="signal peptide" evidence="9">
    <location>
        <begin position="1"/>
        <end position="28"/>
    </location>
</feature>
<evidence type="ECO:0000259" key="10">
    <source>
        <dbReference type="Pfam" id="PF00909"/>
    </source>
</evidence>
<dbReference type="AlphaFoldDB" id="A0A937VWV7"/>
<evidence type="ECO:0000256" key="6">
    <source>
        <dbReference type="ARBA" id="ARBA00023136"/>
    </source>
</evidence>
<keyword evidence="9" id="KW-0732">Signal</keyword>
<keyword evidence="5 8" id="KW-1133">Transmembrane helix</keyword>
<feature type="transmembrane region" description="Helical" evidence="8">
    <location>
        <begin position="146"/>
        <end position="166"/>
    </location>
</feature>
<evidence type="ECO:0000256" key="2">
    <source>
        <dbReference type="ARBA" id="ARBA00005887"/>
    </source>
</evidence>
<reference evidence="11" key="1">
    <citation type="submission" date="2019-03" db="EMBL/GenBank/DDBJ databases">
        <title>Lake Tanganyika Metagenome-Assembled Genomes (MAGs).</title>
        <authorList>
            <person name="Tran P."/>
        </authorList>
    </citation>
    <scope>NUCLEOTIDE SEQUENCE</scope>
    <source>
        <strain evidence="11">K_DeepCast_65m_m2_066</strain>
    </source>
</reference>
<feature type="transmembrane region" description="Helical" evidence="8">
    <location>
        <begin position="216"/>
        <end position="236"/>
    </location>
</feature>
<accession>A0A937VWV7</accession>
<dbReference type="PROSITE" id="PS51318">
    <property type="entry name" value="TAT"/>
    <property type="match status" value="1"/>
</dbReference>
<dbReference type="Gene3D" id="1.10.3430.10">
    <property type="entry name" value="Ammonium transporter AmtB like domains"/>
    <property type="match status" value="1"/>
</dbReference>
<feature type="transmembrane region" description="Helical" evidence="8">
    <location>
        <begin position="106"/>
        <end position="126"/>
    </location>
</feature>
<feature type="transmembrane region" description="Helical" evidence="8">
    <location>
        <begin position="403"/>
        <end position="422"/>
    </location>
</feature>
<keyword evidence="4 8" id="KW-0812">Transmembrane</keyword>
<proteinExistence type="inferred from homology"/>
<dbReference type="InterPro" id="IPR024041">
    <property type="entry name" value="NH4_transpt_AmtB-like_dom"/>
</dbReference>
<comment type="similarity">
    <text evidence="2">Belongs to the ammonia transporter channel (TC 1.A.11.2) family.</text>
</comment>
<dbReference type="GO" id="GO:0016020">
    <property type="term" value="C:membrane"/>
    <property type="evidence" value="ECO:0007669"/>
    <property type="project" value="UniProtKB-SubCell"/>
</dbReference>
<dbReference type="Proteomes" id="UP000712673">
    <property type="component" value="Unassembled WGS sequence"/>
</dbReference>
<dbReference type="PROSITE" id="PS01219">
    <property type="entry name" value="AMMONIUM_TRANSP"/>
    <property type="match status" value="1"/>
</dbReference>
<feature type="chain" id="PRO_5037520109" evidence="9">
    <location>
        <begin position="29"/>
        <end position="578"/>
    </location>
</feature>
<evidence type="ECO:0000256" key="9">
    <source>
        <dbReference type="SAM" id="SignalP"/>
    </source>
</evidence>
<evidence type="ECO:0000256" key="4">
    <source>
        <dbReference type="ARBA" id="ARBA00022692"/>
    </source>
</evidence>
<feature type="transmembrane region" description="Helical" evidence="8">
    <location>
        <begin position="257"/>
        <end position="277"/>
    </location>
</feature>
<gene>
    <name evidence="11" type="ORF">FJZ47_01115</name>
</gene>
<dbReference type="PANTHER" id="PTHR11730">
    <property type="entry name" value="AMMONIUM TRANSPORTER"/>
    <property type="match status" value="1"/>
</dbReference>
<evidence type="ECO:0000313" key="12">
    <source>
        <dbReference type="Proteomes" id="UP000712673"/>
    </source>
</evidence>
<dbReference type="GO" id="GO:0008519">
    <property type="term" value="F:ammonium channel activity"/>
    <property type="evidence" value="ECO:0007669"/>
    <property type="project" value="InterPro"/>
</dbReference>
<feature type="domain" description="Ammonium transporter AmtB-like" evidence="10">
    <location>
        <begin position="107"/>
        <end position="558"/>
    </location>
</feature>